<keyword evidence="8" id="KW-1185">Reference proteome</keyword>
<dbReference type="PANTHER" id="PTHR24096">
    <property type="entry name" value="LONG-CHAIN-FATTY-ACID--COA LIGASE"/>
    <property type="match status" value="1"/>
</dbReference>
<dbReference type="SUPFAM" id="SSF56801">
    <property type="entry name" value="Acetyl-CoA synthetase-like"/>
    <property type="match status" value="1"/>
</dbReference>
<evidence type="ECO:0000313" key="7">
    <source>
        <dbReference type="EMBL" id="CAD6192065.1"/>
    </source>
</evidence>
<dbReference type="InterPro" id="IPR000873">
    <property type="entry name" value="AMP-dep_synth/lig_dom"/>
</dbReference>
<organism evidence="7 8">
    <name type="scientific">Caenorhabditis auriculariae</name>
    <dbReference type="NCBI Taxonomy" id="2777116"/>
    <lineage>
        <taxon>Eukaryota</taxon>
        <taxon>Metazoa</taxon>
        <taxon>Ecdysozoa</taxon>
        <taxon>Nematoda</taxon>
        <taxon>Chromadorea</taxon>
        <taxon>Rhabditida</taxon>
        <taxon>Rhabditina</taxon>
        <taxon>Rhabditomorpha</taxon>
        <taxon>Rhabditoidea</taxon>
        <taxon>Rhabditidae</taxon>
        <taxon>Peloderinae</taxon>
        <taxon>Caenorhabditis</taxon>
    </lineage>
</organism>
<dbReference type="GO" id="GO:0016405">
    <property type="term" value="F:CoA-ligase activity"/>
    <property type="evidence" value="ECO:0007669"/>
    <property type="project" value="TreeGrafter"/>
</dbReference>
<evidence type="ECO:0000313" key="8">
    <source>
        <dbReference type="Proteomes" id="UP000835052"/>
    </source>
</evidence>
<sequence length="540" mass="61006">MVWTSSDLDRPIPTEPLYRKIVKALEARVAADNEAIVLIRAENDSTMTCAELLLMTRKFVRFFEERGIGQGDVIQGCTPNSPEYLAYMIAANAVGAIHLPFDPHSTETEARDTMKKYEVKAILSEERHLDSLLRASLGTGLKTIIGVRETEYKEFPPEVVDFDDILKLEPANLGVDRYTFDPEEIAFMPSSSGTTGRPKCVMLSQKALIHSVETVVENSEIWDKQVGRSNNYTIVQQQMYHSFGMLITFRCLIRAEIPVFLREINPVLFFKCIQKYQPRMLLLTPFLVMALTKHPEAENYDLSSVRALMSTASFLGRELTEEYKKKYPNVQVCQGYGATEVGFITTPRFEEGEDYTTSSSLVAGASLKILDEDGNELGYNEPGDIYARTGALFTAYWKQEEETKAAFSDGFYNTGDIGKMLPNGKLVFIDRKKELMKVNSIAVAAAEIEDFLLKLGNVTEAAVVKIDHPETIEAPYAFLVRNSMSLSEENVWAHINEHLGPWKRPVGFEFVDKLPRNRMGKVIKAELLQTLEERKTPKER</sequence>
<dbReference type="GO" id="GO:0005777">
    <property type="term" value="C:peroxisome"/>
    <property type="evidence" value="ECO:0007669"/>
    <property type="project" value="UniProtKB-SubCell"/>
</dbReference>
<evidence type="ECO:0000256" key="1">
    <source>
        <dbReference type="ARBA" id="ARBA00004275"/>
    </source>
</evidence>
<dbReference type="InterPro" id="IPR045851">
    <property type="entry name" value="AMP-bd_C_sf"/>
</dbReference>
<dbReference type="PANTHER" id="PTHR24096:SF149">
    <property type="entry name" value="AMP-BINDING DOMAIN-CONTAINING PROTEIN-RELATED"/>
    <property type="match status" value="1"/>
</dbReference>
<dbReference type="Pfam" id="PF13193">
    <property type="entry name" value="AMP-binding_C"/>
    <property type="match status" value="1"/>
</dbReference>
<evidence type="ECO:0000256" key="3">
    <source>
        <dbReference type="ARBA" id="ARBA00022598"/>
    </source>
</evidence>
<evidence type="ECO:0000256" key="4">
    <source>
        <dbReference type="ARBA" id="ARBA00023140"/>
    </source>
</evidence>
<dbReference type="Pfam" id="PF00501">
    <property type="entry name" value="AMP-binding"/>
    <property type="match status" value="1"/>
</dbReference>
<gene>
    <name evidence="7" type="ORF">CAUJ_LOCUS7984</name>
</gene>
<accession>A0A8S1H9V1</accession>
<comment type="caution">
    <text evidence="7">The sequence shown here is derived from an EMBL/GenBank/DDBJ whole genome shotgun (WGS) entry which is preliminary data.</text>
</comment>
<protein>
    <submittedName>
        <fullName evidence="7">Uncharacterized protein</fullName>
    </submittedName>
</protein>
<proteinExistence type="inferred from homology"/>
<dbReference type="Gene3D" id="3.30.300.30">
    <property type="match status" value="1"/>
</dbReference>
<evidence type="ECO:0000259" key="5">
    <source>
        <dbReference type="Pfam" id="PF00501"/>
    </source>
</evidence>
<feature type="domain" description="AMP-dependent synthetase/ligase" evidence="5">
    <location>
        <begin position="27"/>
        <end position="397"/>
    </location>
</feature>
<reference evidence="7" key="1">
    <citation type="submission" date="2020-10" db="EMBL/GenBank/DDBJ databases">
        <authorList>
            <person name="Kikuchi T."/>
        </authorList>
    </citation>
    <scope>NUCLEOTIDE SEQUENCE</scope>
    <source>
        <strain evidence="7">NKZ352</strain>
    </source>
</reference>
<dbReference type="AlphaFoldDB" id="A0A8S1H9V1"/>
<dbReference type="InterPro" id="IPR042099">
    <property type="entry name" value="ANL_N_sf"/>
</dbReference>
<evidence type="ECO:0000259" key="6">
    <source>
        <dbReference type="Pfam" id="PF13193"/>
    </source>
</evidence>
<evidence type="ECO:0000256" key="2">
    <source>
        <dbReference type="ARBA" id="ARBA00006432"/>
    </source>
</evidence>
<keyword evidence="4" id="KW-0576">Peroxisome</keyword>
<dbReference type="OrthoDB" id="5840142at2759"/>
<comment type="similarity">
    <text evidence="2">Belongs to the ATP-dependent AMP-binding enzyme family.</text>
</comment>
<feature type="domain" description="AMP-binding enzyme C-terminal" evidence="6">
    <location>
        <begin position="447"/>
        <end position="521"/>
    </location>
</feature>
<dbReference type="Proteomes" id="UP000835052">
    <property type="component" value="Unassembled WGS sequence"/>
</dbReference>
<comment type="subcellular location">
    <subcellularLocation>
        <location evidence="1">Peroxisome</location>
    </subcellularLocation>
</comment>
<name>A0A8S1H9V1_9PELO</name>
<dbReference type="InterPro" id="IPR025110">
    <property type="entry name" value="AMP-bd_C"/>
</dbReference>
<keyword evidence="3" id="KW-0436">Ligase</keyword>
<dbReference type="EMBL" id="CAJGYM010000025">
    <property type="protein sequence ID" value="CAD6192065.1"/>
    <property type="molecule type" value="Genomic_DNA"/>
</dbReference>
<dbReference type="Gene3D" id="3.40.50.12780">
    <property type="entry name" value="N-terminal domain of ligase-like"/>
    <property type="match status" value="1"/>
</dbReference>